<accession>A0A365QQT1</accession>
<dbReference type="Proteomes" id="UP000252458">
    <property type="component" value="Unassembled WGS sequence"/>
</dbReference>
<evidence type="ECO:0000313" key="3">
    <source>
        <dbReference type="Proteomes" id="UP000252458"/>
    </source>
</evidence>
<dbReference type="EMBL" id="QMFZ01000022">
    <property type="protein sequence ID" value="RBB36736.1"/>
    <property type="molecule type" value="Genomic_DNA"/>
</dbReference>
<evidence type="ECO:0000256" key="1">
    <source>
        <dbReference type="SAM" id="MobiDB-lite"/>
    </source>
</evidence>
<sequence>MRPSCGVPSAECRVPSAECRAPHTTCRCVDARAVGQPRTASCRTATPGRPIHRHPSATRFRPPPRAGKVAHTCQIGLLRENTDPPTTGNS</sequence>
<proteinExistence type="predicted"/>
<dbReference type="AlphaFoldDB" id="A0A365QQT1"/>
<protein>
    <submittedName>
        <fullName evidence="2">Uncharacterized protein</fullName>
    </submittedName>
</protein>
<name>A0A365QQT1_9BURK</name>
<keyword evidence="3" id="KW-1185">Reference proteome</keyword>
<feature type="region of interest" description="Disordered" evidence="1">
    <location>
        <begin position="39"/>
        <end position="69"/>
    </location>
</feature>
<comment type="caution">
    <text evidence="2">The sequence shown here is derived from an EMBL/GenBank/DDBJ whole genome shotgun (WGS) entry which is preliminary data.</text>
</comment>
<gene>
    <name evidence="2" type="ORF">DPV79_24045</name>
</gene>
<reference evidence="2 3" key="1">
    <citation type="submission" date="2018-06" db="EMBL/GenBank/DDBJ databases">
        <title>Draft genome sequence of Burkholderia reimsis strain BE51 isolated from a French agricultural soil.</title>
        <authorList>
            <person name="Esmaeel Q."/>
        </authorList>
    </citation>
    <scope>NUCLEOTIDE SEQUENCE [LARGE SCALE GENOMIC DNA]</scope>
    <source>
        <strain evidence="2 3">BE51</strain>
    </source>
</reference>
<organism evidence="2 3">
    <name type="scientific">Burkholderia reimsis</name>
    <dbReference type="NCBI Taxonomy" id="2234132"/>
    <lineage>
        <taxon>Bacteria</taxon>
        <taxon>Pseudomonadati</taxon>
        <taxon>Pseudomonadota</taxon>
        <taxon>Betaproteobacteria</taxon>
        <taxon>Burkholderiales</taxon>
        <taxon>Burkholderiaceae</taxon>
        <taxon>Burkholderia</taxon>
    </lineage>
</organism>
<evidence type="ECO:0000313" key="2">
    <source>
        <dbReference type="EMBL" id="RBB36736.1"/>
    </source>
</evidence>